<dbReference type="Gene3D" id="3.15.10.10">
    <property type="entry name" value="Bactericidal permeability-increasing protein, domain 1"/>
    <property type="match status" value="1"/>
</dbReference>
<reference evidence="4" key="1">
    <citation type="journal article" date="2020" name="Stud. Mycol.">
        <title>101 Dothideomycetes genomes: a test case for predicting lifestyles and emergence of pathogens.</title>
        <authorList>
            <person name="Haridas S."/>
            <person name="Albert R."/>
            <person name="Binder M."/>
            <person name="Bloem J."/>
            <person name="Labutti K."/>
            <person name="Salamov A."/>
            <person name="Andreopoulos B."/>
            <person name="Baker S."/>
            <person name="Barry K."/>
            <person name="Bills G."/>
            <person name="Bluhm B."/>
            <person name="Cannon C."/>
            <person name="Castanera R."/>
            <person name="Culley D."/>
            <person name="Daum C."/>
            <person name="Ezra D."/>
            <person name="Gonzalez J."/>
            <person name="Henrissat B."/>
            <person name="Kuo A."/>
            <person name="Liang C."/>
            <person name="Lipzen A."/>
            <person name="Lutzoni F."/>
            <person name="Magnuson J."/>
            <person name="Mondo S."/>
            <person name="Nolan M."/>
            <person name="Ohm R."/>
            <person name="Pangilinan J."/>
            <person name="Park H.-J."/>
            <person name="Ramirez L."/>
            <person name="Alfaro M."/>
            <person name="Sun H."/>
            <person name="Tritt A."/>
            <person name="Yoshinaga Y."/>
            <person name="Zwiers L.-H."/>
            <person name="Turgeon B."/>
            <person name="Goodwin S."/>
            <person name="Spatafora J."/>
            <person name="Crous P."/>
            <person name="Grigoriev I."/>
        </authorList>
    </citation>
    <scope>NUCLEOTIDE SEQUENCE</scope>
    <source>
        <strain evidence="4">CBS 262.69</strain>
    </source>
</reference>
<evidence type="ECO:0000259" key="2">
    <source>
        <dbReference type="Pfam" id="PF14613"/>
    </source>
</evidence>
<accession>A0A6G1HRR5</accession>
<proteinExistence type="predicted"/>
<feature type="region of interest" description="Disordered" evidence="1">
    <location>
        <begin position="806"/>
        <end position="876"/>
    </location>
</feature>
<organism evidence="4 5">
    <name type="scientific">Trichodelitschia bisporula</name>
    <dbReference type="NCBI Taxonomy" id="703511"/>
    <lineage>
        <taxon>Eukaryota</taxon>
        <taxon>Fungi</taxon>
        <taxon>Dikarya</taxon>
        <taxon>Ascomycota</taxon>
        <taxon>Pezizomycotina</taxon>
        <taxon>Dothideomycetes</taxon>
        <taxon>Dothideomycetes incertae sedis</taxon>
        <taxon>Phaeotrichales</taxon>
        <taxon>Phaeotrichaceae</taxon>
        <taxon>Trichodelitschia</taxon>
    </lineage>
</organism>
<feature type="domain" description="HAM1-like N-terminal" evidence="3">
    <location>
        <begin position="1"/>
        <end position="626"/>
    </location>
</feature>
<feature type="compositionally biased region" description="Basic and acidic residues" evidence="1">
    <location>
        <begin position="267"/>
        <end position="287"/>
    </location>
</feature>
<feature type="compositionally biased region" description="Basic and acidic residues" evidence="1">
    <location>
        <begin position="228"/>
        <end position="247"/>
    </location>
</feature>
<dbReference type="PANTHER" id="PTHR31138:SF1">
    <property type="entry name" value="PDZ DOMAIN-CONTAINING PROTEIN"/>
    <property type="match status" value="1"/>
</dbReference>
<keyword evidence="5" id="KW-1185">Reference proteome</keyword>
<name>A0A6G1HRR5_9PEZI</name>
<dbReference type="PANTHER" id="PTHR31138">
    <property type="entry name" value="CHROMOSOME 19, WHOLE GENOME SHOTGUN SEQUENCE"/>
    <property type="match status" value="1"/>
</dbReference>
<dbReference type="Proteomes" id="UP000799640">
    <property type="component" value="Unassembled WGS sequence"/>
</dbReference>
<dbReference type="InterPro" id="IPR027842">
    <property type="entry name" value="HAM1-like_C"/>
</dbReference>
<evidence type="ECO:0000313" key="5">
    <source>
        <dbReference type="Proteomes" id="UP000799640"/>
    </source>
</evidence>
<dbReference type="EMBL" id="ML996699">
    <property type="protein sequence ID" value="KAF2398566.1"/>
    <property type="molecule type" value="Genomic_DNA"/>
</dbReference>
<evidence type="ECO:0000313" key="4">
    <source>
        <dbReference type="EMBL" id="KAF2398566.1"/>
    </source>
</evidence>
<gene>
    <name evidence="4" type="ORF">EJ06DRAFT_557805</name>
</gene>
<feature type="domain" description="HAM1-like C-terminal" evidence="2">
    <location>
        <begin position="639"/>
        <end position="801"/>
    </location>
</feature>
<evidence type="ECO:0000259" key="3">
    <source>
        <dbReference type="Pfam" id="PF19343"/>
    </source>
</evidence>
<evidence type="ECO:0000256" key="1">
    <source>
        <dbReference type="SAM" id="MobiDB-lite"/>
    </source>
</evidence>
<feature type="region of interest" description="Disordered" evidence="1">
    <location>
        <begin position="213"/>
        <end position="299"/>
    </location>
</feature>
<dbReference type="Pfam" id="PF14613">
    <property type="entry name" value="HAM1_C"/>
    <property type="match status" value="1"/>
</dbReference>
<dbReference type="Pfam" id="PF19343">
    <property type="entry name" value="HAM1_N"/>
    <property type="match status" value="1"/>
</dbReference>
<sequence>MASKAVNRPVDEKAKETDINTKLQLFGIFQAFANGKVPSNQQIDVALNSAIASKALSSPSGKLSEEGRKLVADLKDIIEKAKVLLLTKNDGNLLQDFVWQTEQISGGNATTPNAPVDKEKARQHGNEALEGLRTLGSLIISNGQFRKLLNDAVILMRSIAGDAASHAAGKVSPPEDQLAQIDHPAQDDTWHEDPLVNASEHKSKLRGFFQKQKPEAQRIAGDATQAAHPEDSRDPTHAADDLARREQQGQPTGIDINAGGREAAGQVRDHVSQQVPDDVKDRARGTRADAQNYLKGKMPQERREQTIWRLKKMVVEIQGHKDYQRAVETLLSLAEQYAGHARDMTAQGSQTVKGAHTDDSLKTAETDLKTLLERFANSTSMDDIFDAINQIYRDADRDPELKDWFKKMDTYVRKCLQEQGFVMRDEATDEWNALYDQGEYLLRRKYRGHTDRILDEIKYFGQQFDADPQNKALGEAVQKLFLDLGNDESGKAAFKPHLLKDVRDVIVPTILENVRYVPIPRIEYTDPMVDLVIENLVLESDNLAPNIAEVTSDNYWRWGRKTATNKNKNRVVLAISGVQADLRDVSYYVKKKSGFPSLSDTGVMDIFLGGSGFSFTIDMETADKSDKTHFFKINHVKTDISGISLKVKKSTHKLLLLVAKPVLLRAIRPALQRAVEAQIKQNAHKFDAIIYRINEEARKAEADARANPSPENVQSIFQRYWTAAQQQIMQGQRKAAEVQAKMEDRKVNMAITQHDSIFPSVKLPGGISTKATEYKELAAKGDKWESPVFSIGSAKPSSNLPKLAAVRRRGGHGASSNGAGAHTGNGADGYADHNPNGAFASHMDQAFEKAPGANGHGANGHSTLLRDQNPVLTGAV</sequence>
<dbReference type="InterPro" id="IPR045967">
    <property type="entry name" value="HAM1-like_N"/>
</dbReference>
<dbReference type="AlphaFoldDB" id="A0A6G1HRR5"/>
<protein>
    <submittedName>
        <fullName evidence="4">Uncharacterized protein</fullName>
    </submittedName>
</protein>
<dbReference type="OrthoDB" id="19394at2759"/>